<keyword evidence="1" id="KW-0597">Phosphoprotein</keyword>
<comment type="caution">
    <text evidence="9">The sequence shown here is derived from an EMBL/GenBank/DDBJ whole genome shotgun (WGS) entry which is preliminary data.</text>
</comment>
<dbReference type="InterPro" id="IPR000719">
    <property type="entry name" value="Prot_kinase_dom"/>
</dbReference>
<organism evidence="9 10">
    <name type="scientific">Gossypium gossypioides</name>
    <name type="common">Mexican cotton</name>
    <name type="synonym">Selera gossypioides</name>
    <dbReference type="NCBI Taxonomy" id="34282"/>
    <lineage>
        <taxon>Eukaryota</taxon>
        <taxon>Viridiplantae</taxon>
        <taxon>Streptophyta</taxon>
        <taxon>Embryophyta</taxon>
        <taxon>Tracheophyta</taxon>
        <taxon>Spermatophyta</taxon>
        <taxon>Magnoliopsida</taxon>
        <taxon>eudicotyledons</taxon>
        <taxon>Gunneridae</taxon>
        <taxon>Pentapetalae</taxon>
        <taxon>rosids</taxon>
        <taxon>malvids</taxon>
        <taxon>Malvales</taxon>
        <taxon>Malvaceae</taxon>
        <taxon>Malvoideae</taxon>
        <taxon>Gossypium</taxon>
    </lineage>
</organism>
<protein>
    <recommendedName>
        <fullName evidence="8">Protein kinase domain-containing protein</fullName>
    </recommendedName>
</protein>
<gene>
    <name evidence="9" type="ORF">Gogos_009156</name>
</gene>
<evidence type="ECO:0000256" key="3">
    <source>
        <dbReference type="ARBA" id="ARBA00022741"/>
    </source>
</evidence>
<dbReference type="PROSITE" id="PS50011">
    <property type="entry name" value="PROTEIN_KINASE_DOM"/>
    <property type="match status" value="1"/>
</dbReference>
<dbReference type="PANTHER" id="PTHR47983:SF7">
    <property type="entry name" value="PROTEIN KINASE SUPERFAMILY PROTEIN"/>
    <property type="match status" value="1"/>
</dbReference>
<keyword evidence="2" id="KW-0808">Transferase</keyword>
<keyword evidence="5 6" id="KW-0067">ATP-binding</keyword>
<dbReference type="InterPro" id="IPR017441">
    <property type="entry name" value="Protein_kinase_ATP_BS"/>
</dbReference>
<keyword evidence="7" id="KW-1133">Transmembrane helix</keyword>
<dbReference type="InterPro" id="IPR020635">
    <property type="entry name" value="Tyr_kinase_cat_dom"/>
</dbReference>
<dbReference type="SMART" id="SM00219">
    <property type="entry name" value="TyrKc"/>
    <property type="match status" value="1"/>
</dbReference>
<dbReference type="SUPFAM" id="SSF56112">
    <property type="entry name" value="Protein kinase-like (PK-like)"/>
    <property type="match status" value="1"/>
</dbReference>
<keyword evidence="7" id="KW-0472">Membrane</keyword>
<dbReference type="PANTHER" id="PTHR47983">
    <property type="entry name" value="PTO-INTERACTING PROTEIN 1-LIKE"/>
    <property type="match status" value="1"/>
</dbReference>
<evidence type="ECO:0000256" key="5">
    <source>
        <dbReference type="ARBA" id="ARBA00022840"/>
    </source>
</evidence>
<accession>A0A7J9CE24</accession>
<dbReference type="OrthoDB" id="4062651at2759"/>
<dbReference type="GO" id="GO:0004713">
    <property type="term" value="F:protein tyrosine kinase activity"/>
    <property type="evidence" value="ECO:0007669"/>
    <property type="project" value="InterPro"/>
</dbReference>
<evidence type="ECO:0000256" key="1">
    <source>
        <dbReference type="ARBA" id="ARBA00022553"/>
    </source>
</evidence>
<dbReference type="InterPro" id="IPR011009">
    <property type="entry name" value="Kinase-like_dom_sf"/>
</dbReference>
<dbReference type="Gene3D" id="3.30.200.20">
    <property type="entry name" value="Phosphorylase Kinase, domain 1"/>
    <property type="match status" value="1"/>
</dbReference>
<dbReference type="Proteomes" id="UP000593579">
    <property type="component" value="Unassembled WGS sequence"/>
</dbReference>
<dbReference type="Pfam" id="PF07714">
    <property type="entry name" value="PK_Tyr_Ser-Thr"/>
    <property type="match status" value="2"/>
</dbReference>
<keyword evidence="4" id="KW-0418">Kinase</keyword>
<dbReference type="GO" id="GO:0005524">
    <property type="term" value="F:ATP binding"/>
    <property type="evidence" value="ECO:0007669"/>
    <property type="project" value="UniProtKB-UniRule"/>
</dbReference>
<evidence type="ECO:0000256" key="6">
    <source>
        <dbReference type="PROSITE-ProRule" id="PRU10141"/>
    </source>
</evidence>
<dbReference type="AlphaFoldDB" id="A0A7J9CE24"/>
<dbReference type="FunFam" id="3.30.200.20:FF:000182">
    <property type="entry name" value="PTI1-like tyrosine-protein kinase 3"/>
    <property type="match status" value="1"/>
</dbReference>
<evidence type="ECO:0000256" key="4">
    <source>
        <dbReference type="ARBA" id="ARBA00022777"/>
    </source>
</evidence>
<dbReference type="InterPro" id="IPR008266">
    <property type="entry name" value="Tyr_kinase_AS"/>
</dbReference>
<dbReference type="EMBL" id="JABEZY010000009">
    <property type="protein sequence ID" value="MBA0746656.1"/>
    <property type="molecule type" value="Genomic_DNA"/>
</dbReference>
<dbReference type="PROSITE" id="PS00107">
    <property type="entry name" value="PROTEIN_KINASE_ATP"/>
    <property type="match status" value="1"/>
</dbReference>
<dbReference type="PIRSF" id="PIRSF000654">
    <property type="entry name" value="Integrin-linked_kinase"/>
    <property type="match status" value="1"/>
</dbReference>
<feature type="binding site" evidence="6">
    <location>
        <position position="97"/>
    </location>
    <ligand>
        <name>ATP</name>
        <dbReference type="ChEBI" id="CHEBI:30616"/>
    </ligand>
</feature>
<feature type="transmembrane region" description="Helical" evidence="7">
    <location>
        <begin position="259"/>
        <end position="278"/>
    </location>
</feature>
<keyword evidence="3 6" id="KW-0547">Nucleotide-binding</keyword>
<name>A0A7J9CE24_GOSGO</name>
<keyword evidence="10" id="KW-1185">Reference proteome</keyword>
<evidence type="ECO:0000256" key="7">
    <source>
        <dbReference type="SAM" id="Phobius"/>
    </source>
</evidence>
<evidence type="ECO:0000259" key="8">
    <source>
        <dbReference type="PROSITE" id="PS50011"/>
    </source>
</evidence>
<feature type="domain" description="Protein kinase" evidence="8">
    <location>
        <begin position="68"/>
        <end position="379"/>
    </location>
</feature>
<evidence type="ECO:0000256" key="2">
    <source>
        <dbReference type="ARBA" id="ARBA00022679"/>
    </source>
</evidence>
<dbReference type="Gene3D" id="1.10.510.10">
    <property type="entry name" value="Transferase(Phosphotransferase) domain 1"/>
    <property type="match status" value="1"/>
</dbReference>
<sequence>MRRWLCCSCQVEENYQSRENEHLKCNSDGHQKNSKVVSPIKPEERKSSSLIEVPALSLEELKEKTDNFGSNALIGEGSYGRVYYANLNDGKTVAVKKLDVSTEPEPNVEFLTQVSMVSRLKHENFIELQGYCIDGNIRLLAYEFATMGSLHDVLHGRKGVQGAQPGPVLDWMQRVRIAIDAARGLEYLHEMVQPSVIHRDVRSSNVLIFEEFKAKIADFNISNQSPDMAARLHSTRVLGTFGYHAPEYACFLSFSISCYLSLAVLVCSLDFLYMLGYAMTGQLTQKSDVYSLGVVLLELLTGRKPVDHTMPRGQQSLVTWATPRLSEDKVQECVDPNLKGEYPPKGVAKLAAVAALCVQYEAEFRPNMGIVVKALQPLLKAQTPAASPTSET</sequence>
<dbReference type="InterPro" id="IPR052101">
    <property type="entry name" value="Plant_StressResp_Kinase"/>
</dbReference>
<keyword evidence="7" id="KW-0812">Transmembrane</keyword>
<dbReference type="PROSITE" id="PS00109">
    <property type="entry name" value="PROTEIN_KINASE_TYR"/>
    <property type="match status" value="1"/>
</dbReference>
<proteinExistence type="predicted"/>
<reference evidence="9 10" key="1">
    <citation type="journal article" date="2019" name="Genome Biol. Evol.">
        <title>Insights into the evolution of the New World diploid cottons (Gossypium, subgenus Houzingenia) based on genome sequencing.</title>
        <authorList>
            <person name="Grover C.E."/>
            <person name="Arick M.A. 2nd"/>
            <person name="Thrash A."/>
            <person name="Conover J.L."/>
            <person name="Sanders W.S."/>
            <person name="Peterson D.G."/>
            <person name="Frelichowski J.E."/>
            <person name="Scheffler J.A."/>
            <person name="Scheffler B.E."/>
            <person name="Wendel J.F."/>
        </authorList>
    </citation>
    <scope>NUCLEOTIDE SEQUENCE [LARGE SCALE GENOMIC DNA]</scope>
    <source>
        <strain evidence="9">5</strain>
        <tissue evidence="9">Leaf</tissue>
    </source>
</reference>
<dbReference type="InterPro" id="IPR001245">
    <property type="entry name" value="Ser-Thr/Tyr_kinase_cat_dom"/>
</dbReference>
<evidence type="ECO:0000313" key="9">
    <source>
        <dbReference type="EMBL" id="MBA0746656.1"/>
    </source>
</evidence>
<evidence type="ECO:0000313" key="10">
    <source>
        <dbReference type="Proteomes" id="UP000593579"/>
    </source>
</evidence>